<protein>
    <recommendedName>
        <fullName evidence="3">Aminoglycoside phosphotransferase domain-containing protein</fullName>
    </recommendedName>
</protein>
<dbReference type="InterPro" id="IPR011009">
    <property type="entry name" value="Kinase-like_dom_sf"/>
</dbReference>
<name>A0ABQ6A5V0_9PROT</name>
<dbReference type="SUPFAM" id="SSF56112">
    <property type="entry name" value="Protein kinase-like (PK-like)"/>
    <property type="match status" value="1"/>
</dbReference>
<proteinExistence type="predicted"/>
<sequence>MLKYDSIAYYYAQAGKHERETPMSTATHTEVPVTVMGDQLGLAFPPTIERLREQGVGFLTAAFHASGVLPADNQVTAITGWTEFFGGGMGRKLLLSVAYARPDPALRNDLFVKFPRDFGDPLRALFGPLMEPEIRFSLLSRQEGFPIAVPRCYFADYNAQTASGILITERIAYGTGGIEPCHDKCLDYELGDPLAHYQALTETMARLAAYHKAGKFGAEAARQFPFDPDKIDIGSRIPYTPEQLHGKLDKLRAFAAAAPQLFQDGLEGEAFLAAFCAQAPLVLAHELEIRRYLNAQSDYIALCHWNMNLDNAWFWADAEGVHAGLLDWGSVGQMNLAQAFYGMTCAAETGFLNTHRRGLMERFAASYRAHGGPQIDAEELRFMVKLAVAVLGIAWILDAPALVEGEIADYAALTGRSDPRLKNNFLARAQLQLLIVFLNEWREEDIGGALRAFIARTQESEASAATL</sequence>
<reference evidence="2" key="1">
    <citation type="journal article" date="2019" name="Int. J. Syst. Evol. Microbiol.">
        <title>The Global Catalogue of Microorganisms (GCM) 10K type strain sequencing project: providing services to taxonomists for standard genome sequencing and annotation.</title>
        <authorList>
            <consortium name="The Broad Institute Genomics Platform"/>
            <consortium name="The Broad Institute Genome Sequencing Center for Infectious Disease"/>
            <person name="Wu L."/>
            <person name="Ma J."/>
        </authorList>
    </citation>
    <scope>NUCLEOTIDE SEQUENCE [LARGE SCALE GENOMIC DNA]</scope>
    <source>
        <strain evidence="2">NBRC 112502</strain>
    </source>
</reference>
<evidence type="ECO:0000313" key="2">
    <source>
        <dbReference type="Proteomes" id="UP001156641"/>
    </source>
</evidence>
<organism evidence="1 2">
    <name type="scientific">Acidocella aquatica</name>
    <dbReference type="NCBI Taxonomy" id="1922313"/>
    <lineage>
        <taxon>Bacteria</taxon>
        <taxon>Pseudomonadati</taxon>
        <taxon>Pseudomonadota</taxon>
        <taxon>Alphaproteobacteria</taxon>
        <taxon>Acetobacterales</taxon>
        <taxon>Acidocellaceae</taxon>
        <taxon>Acidocella</taxon>
    </lineage>
</organism>
<gene>
    <name evidence="1" type="ORF">GCM10010909_01580</name>
</gene>
<evidence type="ECO:0000313" key="1">
    <source>
        <dbReference type="EMBL" id="GLR65480.1"/>
    </source>
</evidence>
<comment type="caution">
    <text evidence="1">The sequence shown here is derived from an EMBL/GenBank/DDBJ whole genome shotgun (WGS) entry which is preliminary data.</text>
</comment>
<dbReference type="EMBL" id="BSOS01000005">
    <property type="protein sequence ID" value="GLR65480.1"/>
    <property type="molecule type" value="Genomic_DNA"/>
</dbReference>
<evidence type="ECO:0008006" key="3">
    <source>
        <dbReference type="Google" id="ProtNLM"/>
    </source>
</evidence>
<dbReference type="Proteomes" id="UP001156641">
    <property type="component" value="Unassembled WGS sequence"/>
</dbReference>
<keyword evidence="2" id="KW-1185">Reference proteome</keyword>
<accession>A0ABQ6A5V0</accession>